<reference evidence="2" key="2">
    <citation type="submission" date="2021-08" db="EMBL/GenBank/DDBJ databases">
        <authorList>
            <person name="Dalcin Martins P."/>
        </authorList>
    </citation>
    <scope>NUCLEOTIDE SEQUENCE</scope>
    <source>
        <strain evidence="2">MAG_39</strain>
    </source>
</reference>
<keyword evidence="1" id="KW-0472">Membrane</keyword>
<feature type="transmembrane region" description="Helical" evidence="1">
    <location>
        <begin position="157"/>
        <end position="175"/>
    </location>
</feature>
<comment type="caution">
    <text evidence="2">The sequence shown here is derived from an EMBL/GenBank/DDBJ whole genome shotgun (WGS) entry which is preliminary data.</text>
</comment>
<dbReference type="Gene3D" id="1.10.287.1260">
    <property type="match status" value="1"/>
</dbReference>
<evidence type="ECO:0000256" key="1">
    <source>
        <dbReference type="SAM" id="Phobius"/>
    </source>
</evidence>
<protein>
    <submittedName>
        <fullName evidence="2">Uncharacterized protein</fullName>
    </submittedName>
</protein>
<evidence type="ECO:0000313" key="3">
    <source>
        <dbReference type="Proteomes" id="UP000705867"/>
    </source>
</evidence>
<feature type="transmembrane region" description="Helical" evidence="1">
    <location>
        <begin position="115"/>
        <end position="136"/>
    </location>
</feature>
<gene>
    <name evidence="2" type="ORF">K8I29_09830</name>
</gene>
<keyword evidence="1" id="KW-1133">Transmembrane helix</keyword>
<dbReference type="EMBL" id="JAIOIV010000076">
    <property type="protein sequence ID" value="MBZ0156491.1"/>
    <property type="molecule type" value="Genomic_DNA"/>
</dbReference>
<feature type="transmembrane region" description="Helical" evidence="1">
    <location>
        <begin position="187"/>
        <end position="208"/>
    </location>
</feature>
<evidence type="ECO:0000313" key="2">
    <source>
        <dbReference type="EMBL" id="MBZ0156491.1"/>
    </source>
</evidence>
<dbReference type="AlphaFoldDB" id="A0A953J584"/>
<accession>A0A953J584</accession>
<proteinExistence type="predicted"/>
<sequence length="232" mass="25955">MRDIIEKLLIEPIRAFGERIVQFLPNLFSALFILLIGLLAAWATRYLLARLFRFMRLDNFSERSGVNRIIMKGGIREPFSVILAQFVGCLVSFSFAIIALNSLRVPAIEMLIEKFFLYLPNIFVAFLIILFGYLFSNFLERAALIASVNAGLRTAGTIGRLVRLFVFVFSFSVALEQLGIGKDTVTIAFALLFGGIVLGLSLAFGLGGKDIAKSYLEKRVFGKEKDDDIEHL</sequence>
<organism evidence="2 3">
    <name type="scientific">Candidatus Nitrobium versatile</name>
    <dbReference type="NCBI Taxonomy" id="2884831"/>
    <lineage>
        <taxon>Bacteria</taxon>
        <taxon>Pseudomonadati</taxon>
        <taxon>Nitrospirota</taxon>
        <taxon>Nitrospiria</taxon>
        <taxon>Nitrospirales</taxon>
        <taxon>Nitrospiraceae</taxon>
        <taxon>Candidatus Nitrobium</taxon>
    </lineage>
</organism>
<dbReference type="InterPro" id="IPR008910">
    <property type="entry name" value="MSC_TM_helix"/>
</dbReference>
<dbReference type="Pfam" id="PF05552">
    <property type="entry name" value="MS_channel_1st_1"/>
    <property type="match status" value="2"/>
</dbReference>
<name>A0A953J584_9BACT</name>
<reference evidence="2" key="1">
    <citation type="journal article" date="2021" name="bioRxiv">
        <title>Unraveling nitrogen, sulfur and carbon metabolic pathways and microbial community transcriptional responses to substrate deprivation and toxicity stresses in a bioreactor mimicking anoxic brackish coastal sediment conditions.</title>
        <authorList>
            <person name="Martins P.D."/>
            <person name="Echeveste M.J."/>
            <person name="Arshad A."/>
            <person name="Kurth J."/>
            <person name="Ouboter H."/>
            <person name="Jetten M.S.M."/>
            <person name="Welte C.U."/>
        </authorList>
    </citation>
    <scope>NUCLEOTIDE SEQUENCE</scope>
    <source>
        <strain evidence="2">MAG_39</strain>
    </source>
</reference>
<keyword evidence="1" id="KW-0812">Transmembrane</keyword>
<dbReference type="Proteomes" id="UP000705867">
    <property type="component" value="Unassembled WGS sequence"/>
</dbReference>
<feature type="transmembrane region" description="Helical" evidence="1">
    <location>
        <begin position="27"/>
        <end position="48"/>
    </location>
</feature>
<feature type="transmembrane region" description="Helical" evidence="1">
    <location>
        <begin position="81"/>
        <end position="103"/>
    </location>
</feature>